<organism evidence="2 3">
    <name type="scientific">Ancylostoma ceylanicum</name>
    <dbReference type="NCBI Taxonomy" id="53326"/>
    <lineage>
        <taxon>Eukaryota</taxon>
        <taxon>Metazoa</taxon>
        <taxon>Ecdysozoa</taxon>
        <taxon>Nematoda</taxon>
        <taxon>Chromadorea</taxon>
        <taxon>Rhabditida</taxon>
        <taxon>Rhabditina</taxon>
        <taxon>Rhabditomorpha</taxon>
        <taxon>Strongyloidea</taxon>
        <taxon>Ancylostomatidae</taxon>
        <taxon>Ancylostomatinae</taxon>
        <taxon>Ancylostoma</taxon>
    </lineage>
</organism>
<dbReference type="AlphaFoldDB" id="A0A016X4K8"/>
<name>A0A016X4K8_9BILA</name>
<protein>
    <submittedName>
        <fullName evidence="2">Uncharacterized protein</fullName>
    </submittedName>
</protein>
<reference evidence="3" key="1">
    <citation type="journal article" date="2015" name="Nat. Genet.">
        <title>The genome and transcriptome of the zoonotic hookworm Ancylostoma ceylanicum identify infection-specific gene families.</title>
        <authorList>
            <person name="Schwarz E.M."/>
            <person name="Hu Y."/>
            <person name="Antoshechkin I."/>
            <person name="Miller M.M."/>
            <person name="Sternberg P.W."/>
            <person name="Aroian R.V."/>
        </authorList>
    </citation>
    <scope>NUCLEOTIDE SEQUENCE</scope>
    <source>
        <strain evidence="3">HY135</strain>
    </source>
</reference>
<accession>A0A016X4K8</accession>
<dbReference type="OrthoDB" id="193931at2759"/>
<dbReference type="STRING" id="53326.A0A016X4K8"/>
<gene>
    <name evidence="2" type="primary">Acey_s0405.g858</name>
    <name evidence="2" type="ORF">Y032_0405g858</name>
</gene>
<dbReference type="Proteomes" id="UP000024635">
    <property type="component" value="Unassembled WGS sequence"/>
</dbReference>
<keyword evidence="3" id="KW-1185">Reference proteome</keyword>
<dbReference type="EMBL" id="JARK01000005">
    <property type="protein sequence ID" value="EYC46163.1"/>
    <property type="molecule type" value="Genomic_DNA"/>
</dbReference>
<comment type="caution">
    <text evidence="2">The sequence shown here is derived from an EMBL/GenBank/DDBJ whole genome shotgun (WGS) entry which is preliminary data.</text>
</comment>
<feature type="compositionally biased region" description="Low complexity" evidence="1">
    <location>
        <begin position="40"/>
        <end position="52"/>
    </location>
</feature>
<proteinExistence type="predicted"/>
<feature type="region of interest" description="Disordered" evidence="1">
    <location>
        <begin position="31"/>
        <end position="109"/>
    </location>
</feature>
<sequence>MKSFAFCSASRSIKNFPLFLTYAPTPALQSSVTPEQRSSAATTTVNTANATAFPRNTRNRQTFHGKTDYNKVNGEEEESESEQAPAGQSMGNGQKGGFFLSKLTKLTRR</sequence>
<evidence type="ECO:0000313" key="3">
    <source>
        <dbReference type="Proteomes" id="UP000024635"/>
    </source>
</evidence>
<evidence type="ECO:0000256" key="1">
    <source>
        <dbReference type="SAM" id="MobiDB-lite"/>
    </source>
</evidence>
<evidence type="ECO:0000313" key="2">
    <source>
        <dbReference type="EMBL" id="EYC46163.1"/>
    </source>
</evidence>